<keyword evidence="1" id="KW-0732">Signal</keyword>
<feature type="signal peptide" evidence="1">
    <location>
        <begin position="1"/>
        <end position="31"/>
    </location>
</feature>
<protein>
    <recommendedName>
        <fullName evidence="4">Secreted protein</fullName>
    </recommendedName>
</protein>
<dbReference type="GeneID" id="37217605"/>
<name>A0A319BD35_ASPVC</name>
<organism evidence="2 3">
    <name type="scientific">Aspergillus vadensis (strain CBS 113365 / IMI 142717 / IBT 24658)</name>
    <dbReference type="NCBI Taxonomy" id="1448311"/>
    <lineage>
        <taxon>Eukaryota</taxon>
        <taxon>Fungi</taxon>
        <taxon>Dikarya</taxon>
        <taxon>Ascomycota</taxon>
        <taxon>Pezizomycotina</taxon>
        <taxon>Eurotiomycetes</taxon>
        <taxon>Eurotiomycetidae</taxon>
        <taxon>Eurotiales</taxon>
        <taxon>Aspergillaceae</taxon>
        <taxon>Aspergillus</taxon>
        <taxon>Aspergillus subgen. Circumdati</taxon>
    </lineage>
</organism>
<dbReference type="Proteomes" id="UP000248405">
    <property type="component" value="Unassembled WGS sequence"/>
</dbReference>
<dbReference type="AlphaFoldDB" id="A0A319BD35"/>
<evidence type="ECO:0008006" key="4">
    <source>
        <dbReference type="Google" id="ProtNLM"/>
    </source>
</evidence>
<evidence type="ECO:0000256" key="1">
    <source>
        <dbReference type="SAM" id="SignalP"/>
    </source>
</evidence>
<gene>
    <name evidence="2" type="ORF">BO88DRAFT_62038</name>
</gene>
<feature type="chain" id="PRO_5016389639" description="Secreted protein" evidence="1">
    <location>
        <begin position="32"/>
        <end position="89"/>
    </location>
</feature>
<reference evidence="2" key="1">
    <citation type="submission" date="2016-12" db="EMBL/GenBank/DDBJ databases">
        <title>The genomes of Aspergillus section Nigri reveals drivers in fungal speciation.</title>
        <authorList>
            <consortium name="DOE Joint Genome Institute"/>
            <person name="Vesth T.C."/>
            <person name="Nybo J."/>
            <person name="Theobald S."/>
            <person name="Brandl J."/>
            <person name="Frisvad J.C."/>
            <person name="Nielsen K.F."/>
            <person name="Lyhne E.K."/>
            <person name="Kogle M.E."/>
            <person name="Kuo A."/>
            <person name="Riley R."/>
            <person name="Clum A."/>
            <person name="Nolan M."/>
            <person name="Lipzen A."/>
            <person name="Salamov A."/>
            <person name="Henrissat B."/>
            <person name="Wiebenga A."/>
            <person name="De Vries R.P."/>
            <person name="Grigoriev I.V."/>
            <person name="Mortensen U.H."/>
            <person name="Andersen M.R."/>
            <person name="Baker S.E."/>
        </authorList>
    </citation>
    <scope>NUCLEOTIDE SEQUENCE [LARGE SCALE GENOMIC DNA]</scope>
    <source>
        <strain evidence="2">CBS 113365</strain>
    </source>
</reference>
<accession>A0A319BD35</accession>
<proteinExistence type="predicted"/>
<evidence type="ECO:0000313" key="3">
    <source>
        <dbReference type="Proteomes" id="UP000248405"/>
    </source>
</evidence>
<dbReference type="EMBL" id="KZ821626">
    <property type="protein sequence ID" value="PYH68630.1"/>
    <property type="molecule type" value="Genomic_DNA"/>
</dbReference>
<evidence type="ECO:0000313" key="2">
    <source>
        <dbReference type="EMBL" id="PYH68630.1"/>
    </source>
</evidence>
<sequence length="89" mass="9725">MPQALGLTVSNHLPIRGMLAWLLHLLILILALVPTSTPSLCPQPLTAKAIQSLLPISHKHLLLLFVQYTLPPQTSSTTNHPDQGIYLSD</sequence>
<dbReference type="RefSeq" id="XP_025562424.1">
    <property type="nucleotide sequence ID" value="XM_025713013.1"/>
</dbReference>
<keyword evidence="3" id="KW-1185">Reference proteome</keyword>